<feature type="non-terminal residue" evidence="2">
    <location>
        <position position="1591"/>
    </location>
</feature>
<name>A0A178IM57_9BACT</name>
<dbReference type="NCBIfam" id="TIGR01451">
    <property type="entry name" value="B_ant_repeat"/>
    <property type="match status" value="1"/>
</dbReference>
<accession>A0A178IM57</accession>
<dbReference type="EMBL" id="LRRQ01000043">
    <property type="protein sequence ID" value="OAM90950.1"/>
    <property type="molecule type" value="Genomic_DNA"/>
</dbReference>
<keyword evidence="3" id="KW-1185">Reference proteome</keyword>
<dbReference type="Pfam" id="PF01345">
    <property type="entry name" value="DUF11"/>
    <property type="match status" value="1"/>
</dbReference>
<evidence type="ECO:0000259" key="1">
    <source>
        <dbReference type="Pfam" id="PF01345"/>
    </source>
</evidence>
<proteinExistence type="predicted"/>
<dbReference type="InterPro" id="IPR047589">
    <property type="entry name" value="DUF11_rpt"/>
</dbReference>
<organism evidence="2 3">
    <name type="scientific">Termitidicoccus mucosus</name>
    <dbReference type="NCBI Taxonomy" id="1184151"/>
    <lineage>
        <taxon>Bacteria</taxon>
        <taxon>Pseudomonadati</taxon>
        <taxon>Verrucomicrobiota</taxon>
        <taxon>Opitutia</taxon>
        <taxon>Opitutales</taxon>
        <taxon>Opitutaceae</taxon>
        <taxon>Termitidicoccus</taxon>
    </lineage>
</organism>
<dbReference type="SUPFAM" id="SSF117074">
    <property type="entry name" value="Hypothetical protein PA1324"/>
    <property type="match status" value="1"/>
</dbReference>
<protein>
    <recommendedName>
        <fullName evidence="1">DUF11 domain-containing protein</fullName>
    </recommendedName>
</protein>
<dbReference type="InterPro" id="IPR051172">
    <property type="entry name" value="Chlamydia_OmcB"/>
</dbReference>
<dbReference type="InterPro" id="IPR001434">
    <property type="entry name" value="OmcB-like_DUF11"/>
</dbReference>
<reference evidence="2 3" key="1">
    <citation type="submission" date="2016-01" db="EMBL/GenBank/DDBJ databases">
        <title>High potential of lignocellulose degradation of a new Verrucomicrobia species.</title>
        <authorList>
            <person name="Wang Y."/>
            <person name="Shi Y."/>
            <person name="Qiu Z."/>
            <person name="Liu S."/>
            <person name="Yang H."/>
        </authorList>
    </citation>
    <scope>NUCLEOTIDE SEQUENCE [LARGE SCALE GENOMIC DNA]</scope>
    <source>
        <strain evidence="2 3">TSB47</strain>
    </source>
</reference>
<dbReference type="Gene3D" id="2.60.40.10">
    <property type="entry name" value="Immunoglobulins"/>
    <property type="match status" value="3"/>
</dbReference>
<gene>
    <name evidence="2" type="ORF">AW736_05470</name>
</gene>
<dbReference type="PANTHER" id="PTHR34819">
    <property type="entry name" value="LARGE CYSTEINE-RICH PERIPLASMIC PROTEIN OMCB"/>
    <property type="match status" value="1"/>
</dbReference>
<dbReference type="InterPro" id="IPR013783">
    <property type="entry name" value="Ig-like_fold"/>
</dbReference>
<dbReference type="PANTHER" id="PTHR34819:SF3">
    <property type="entry name" value="CELL SURFACE PROTEIN"/>
    <property type="match status" value="1"/>
</dbReference>
<sequence length="1591" mass="168906">MTICLARFLALPFPRAAPLACAFTCLLAFVCALVPVRVEAAPPAPGTIISGQAVLNYIDLDLDLTLESPSYIVRETPSNIVRVLVGGAPGLELQADRSGTYAPSTNFTFIHTLTNTGNIAGTYTLTPALVDGGGFTPQNLALVIDVNANSAVDPGEPQYPFGPHTVTLAPGQTLQFIITGLVPPSAPVAASFRIRVDATLAETGAIAANIDAVATGAGELQFFKSVSPATAARGGEILYTLYGTNNFPATLGPTPIAIDGVNTLRVVVRDPLPGNIELVSLLAANGGTPLYHLNGTAFHAYVTAAPADLSTVDAVAFAFDTIELGVSFSVSFRARIGGRATGEIVNLASVYSSQPGGAPLITVSNPATVTVPDVAPVIRYYDQPYARIMPASHLGNPLHVQVEAGSCNKKSETVETITVSITSALTGDRESFTATETGPNTGIFRISPVPSQDTAAAHAVVTGDGILQTLERDVLTAELTDCGGVTVRATIFIDPAGVIYDSRTNQPLAGATVTLIDVTGVNGAPGGLARVHDEDGATAVSATQVTGADGLFRYPIVPAGTYRLEITPPADYAFPSVIPFFAQPAGRRIHVDGSYGGSFPVDLSDGTVFLDVPLDTTVATGFVLEKTASRDTAEIGDSVIYTLKLSNSSGAPFRNSFIDDRLPPGFRYERGTARRDGVPIADPRGGIGPHLRFLVGKLDDDASTTFTYRVRLTPGAEKGDGINTAQATSLGPQVLVSNRAQARVRPEAGVFDPSAVIIGTVFVDANGNDIQDPGEPGVPGVRVVLEDGTYAITDAEGQYSIYGQRPVTHVLKLDPHTLPPGAKPGGKSPRFAGDPGSRFVDLKSHELHKANFMLVEPAESLYAAIEARRRQIDAWHPEIAAALATTFRADGTPTLVTDPQSREASGVIGSGHALPGSFENVLPPGTLTPANSPLPPSPVAAVPLVDLEHVTAGLTDAEPGFIDLRHGDTLPYDRVTVRVKGAAEAKLELLLNGEPVSESHIGKIVRQRQAALQAVEYVAVQLKPGLNHLELVQRDLFGNARARSLIDVTAPGRMATLDIAFSTPVPAADGRTAVEVRVTAVDAAGVPVTASLPLTLETTLGRWEVEDANPREPGTQVFMKDGVATYRLIPPVEPGEARIVVSSGVMKAERRLAFLPELRPMIAAGIIEGRFALNRLSSSAILPLDPGDAFESELRQSAGIGNDGTASGRAAFYLKGKIKGDALLTVAYDSDKRKDDVRLFRDIDPDAYYPVYGDSSVKGYDAQSTGKLYVRIDKNRSWFLLGDFNTRADSEVRQLGDYNRSFNGVRVQHESSRFKGGLWASDDSTDQVIREIPANGTSGPFNFAAGDGVLGSETVEILVRDRNQRSVILKTTTLARYTDYDFEPFSGRLLLRRPVASVDENFNPQSIRISYEVDSGGPKFWVYGGDAQVKLHERLEVGASFARDENPVDPYDLQSVNATFRLAAGTYLMAEGARSDSLLSVTDSSRTYGYAGRIDLRHQSELTEARAYFGKTEESFNNPSSTLNAGRVEGSAKVTHQLAPRTQLIGEGIYTEDIAGSGNLKGVRADIAYTFENQVRIAIGGRYSEETQTPA</sequence>
<dbReference type="Proteomes" id="UP000078486">
    <property type="component" value="Unassembled WGS sequence"/>
</dbReference>
<dbReference type="SUPFAM" id="SSF49478">
    <property type="entry name" value="Cna protein B-type domain"/>
    <property type="match status" value="1"/>
</dbReference>
<feature type="domain" description="DUF11" evidence="1">
    <location>
        <begin position="624"/>
        <end position="730"/>
    </location>
</feature>
<evidence type="ECO:0000313" key="3">
    <source>
        <dbReference type="Proteomes" id="UP000078486"/>
    </source>
</evidence>
<evidence type="ECO:0000313" key="2">
    <source>
        <dbReference type="EMBL" id="OAM90950.1"/>
    </source>
</evidence>
<comment type="caution">
    <text evidence="2">The sequence shown here is derived from an EMBL/GenBank/DDBJ whole genome shotgun (WGS) entry which is preliminary data.</text>
</comment>
<dbReference type="STRING" id="1184151.AW736_05470"/>